<dbReference type="InterPro" id="IPR000070">
    <property type="entry name" value="Pectinesterase_cat"/>
</dbReference>
<feature type="active site" evidence="7">
    <location>
        <position position="176"/>
    </location>
</feature>
<dbReference type="PROSITE" id="PS00503">
    <property type="entry name" value="PECTINESTERASE_2"/>
    <property type="match status" value="1"/>
</dbReference>
<evidence type="ECO:0000259" key="9">
    <source>
        <dbReference type="Pfam" id="PF01095"/>
    </source>
</evidence>
<sequence>MHDLSSFPTTRNTEGCLHSLVFIVDLNGLGNFTKVQKAIDAVPDSSLSRTLIIINSGVYREKVQVSKKKANILMQGRGYERTIIEWNDTAQYSSGGTANSYTFAIFADNFVAYNISFKNFAPEPEPGVEGAQAVAVRIEGDQAAFYGCGFYGAQETLYDNRGRHFFKQCFIQGSVDFIFGNGLSLYEECVIRSIAKETTSGISGMITAHGRESKDQRTGFSFVNCKIDGSGKVWLGRAWKAYATVVFSKTSMSKVISPDGWNDFGNQTRDKTVTFGEYRCYGEGAYYKERVSYGKQLTDSEASPFTDISYIDGDQWLNGTTPAELHNEELEEDLVSSY</sequence>
<name>A0ABM0ZB13_CAMSA</name>
<comment type="similarity">
    <text evidence="2">Belongs to the pectinesterase family.</text>
</comment>
<protein>
    <recommendedName>
        <fullName evidence="3 8">Pectinesterase</fullName>
        <ecNumber evidence="3 8">3.1.1.11</ecNumber>
    </recommendedName>
</protein>
<dbReference type="RefSeq" id="XP_010513018.1">
    <property type="nucleotide sequence ID" value="XM_010514716.1"/>
</dbReference>
<feature type="domain" description="Pectinesterase catalytic" evidence="9">
    <location>
        <begin position="23"/>
        <end position="314"/>
    </location>
</feature>
<evidence type="ECO:0000313" key="11">
    <source>
        <dbReference type="RefSeq" id="XP_010513018.1"/>
    </source>
</evidence>
<keyword evidence="5 8" id="KW-0063">Aspartyl esterase</keyword>
<evidence type="ECO:0000256" key="5">
    <source>
        <dbReference type="ARBA" id="ARBA00023085"/>
    </source>
</evidence>
<evidence type="ECO:0000313" key="10">
    <source>
        <dbReference type="Proteomes" id="UP000694864"/>
    </source>
</evidence>
<comment type="pathway">
    <text evidence="1 8">Glycan metabolism; pectin degradation; 2-dehydro-3-deoxy-D-gluconate from pectin: step 1/5.</text>
</comment>
<evidence type="ECO:0000256" key="3">
    <source>
        <dbReference type="ARBA" id="ARBA00013229"/>
    </source>
</evidence>
<dbReference type="Proteomes" id="UP000694864">
    <property type="component" value="Chromosome 5"/>
</dbReference>
<keyword evidence="10" id="KW-1185">Reference proteome</keyword>
<dbReference type="Gene3D" id="2.160.20.10">
    <property type="entry name" value="Single-stranded right-handed beta-helix, Pectin lyase-like"/>
    <property type="match status" value="1"/>
</dbReference>
<dbReference type="PANTHER" id="PTHR31321:SF102">
    <property type="entry name" value="PECTINESTERASE"/>
    <property type="match status" value="1"/>
</dbReference>
<dbReference type="SUPFAM" id="SSF51126">
    <property type="entry name" value="Pectin lyase-like"/>
    <property type="match status" value="1"/>
</dbReference>
<evidence type="ECO:0000256" key="7">
    <source>
        <dbReference type="PROSITE-ProRule" id="PRU10040"/>
    </source>
</evidence>
<evidence type="ECO:0000256" key="1">
    <source>
        <dbReference type="ARBA" id="ARBA00005184"/>
    </source>
</evidence>
<reference evidence="11" key="2">
    <citation type="submission" date="2025-08" db="UniProtKB">
        <authorList>
            <consortium name="RefSeq"/>
        </authorList>
    </citation>
    <scope>IDENTIFICATION</scope>
    <source>
        <tissue evidence="11">Leaf</tissue>
    </source>
</reference>
<dbReference type="GeneID" id="104788957"/>
<dbReference type="InterPro" id="IPR033131">
    <property type="entry name" value="Pectinesterase_Asp_AS"/>
</dbReference>
<gene>
    <name evidence="11" type="primary">LOC104788957</name>
</gene>
<keyword evidence="4 8" id="KW-0378">Hydrolase</keyword>
<dbReference type="PANTHER" id="PTHR31321">
    <property type="entry name" value="ACYL-COA THIOESTER HYDROLASE YBHC-RELATED"/>
    <property type="match status" value="1"/>
</dbReference>
<evidence type="ECO:0000256" key="8">
    <source>
        <dbReference type="RuleBase" id="RU000589"/>
    </source>
</evidence>
<evidence type="ECO:0000256" key="6">
    <source>
        <dbReference type="ARBA" id="ARBA00047928"/>
    </source>
</evidence>
<proteinExistence type="inferred from homology"/>
<accession>A0ABM0ZB13</accession>
<evidence type="ECO:0000256" key="2">
    <source>
        <dbReference type="ARBA" id="ARBA00008891"/>
    </source>
</evidence>
<dbReference type="InterPro" id="IPR011050">
    <property type="entry name" value="Pectin_lyase_fold/virulence"/>
</dbReference>
<dbReference type="EC" id="3.1.1.11" evidence="3 8"/>
<dbReference type="InterPro" id="IPR012334">
    <property type="entry name" value="Pectin_lyas_fold"/>
</dbReference>
<organism evidence="10 11">
    <name type="scientific">Camelina sativa</name>
    <name type="common">False flax</name>
    <name type="synonym">Myagrum sativum</name>
    <dbReference type="NCBI Taxonomy" id="90675"/>
    <lineage>
        <taxon>Eukaryota</taxon>
        <taxon>Viridiplantae</taxon>
        <taxon>Streptophyta</taxon>
        <taxon>Embryophyta</taxon>
        <taxon>Tracheophyta</taxon>
        <taxon>Spermatophyta</taxon>
        <taxon>Magnoliopsida</taxon>
        <taxon>eudicotyledons</taxon>
        <taxon>Gunneridae</taxon>
        <taxon>Pentapetalae</taxon>
        <taxon>rosids</taxon>
        <taxon>malvids</taxon>
        <taxon>Brassicales</taxon>
        <taxon>Brassicaceae</taxon>
        <taxon>Camelineae</taxon>
        <taxon>Camelina</taxon>
    </lineage>
</organism>
<evidence type="ECO:0000256" key="4">
    <source>
        <dbReference type="ARBA" id="ARBA00022801"/>
    </source>
</evidence>
<dbReference type="Pfam" id="PF01095">
    <property type="entry name" value="Pectinesterase"/>
    <property type="match status" value="1"/>
</dbReference>
<comment type="catalytic activity">
    <reaction evidence="6 8">
        <text>[(1-&gt;4)-alpha-D-galacturonosyl methyl ester](n) + n H2O = [(1-&gt;4)-alpha-D-galacturonosyl](n) + n methanol + n H(+)</text>
        <dbReference type="Rhea" id="RHEA:22380"/>
        <dbReference type="Rhea" id="RHEA-COMP:14570"/>
        <dbReference type="Rhea" id="RHEA-COMP:14573"/>
        <dbReference type="ChEBI" id="CHEBI:15377"/>
        <dbReference type="ChEBI" id="CHEBI:15378"/>
        <dbReference type="ChEBI" id="CHEBI:17790"/>
        <dbReference type="ChEBI" id="CHEBI:140522"/>
        <dbReference type="ChEBI" id="CHEBI:140523"/>
        <dbReference type="EC" id="3.1.1.11"/>
    </reaction>
</comment>
<reference evidence="10" key="1">
    <citation type="journal article" date="2014" name="Nat. Commun.">
        <title>The emerging biofuel crop Camelina sativa retains a highly undifferentiated hexaploid genome structure.</title>
        <authorList>
            <person name="Kagale S."/>
            <person name="Koh C."/>
            <person name="Nixon J."/>
            <person name="Bollina V."/>
            <person name="Clarke W.E."/>
            <person name="Tuteja R."/>
            <person name="Spillane C."/>
            <person name="Robinson S.J."/>
            <person name="Links M.G."/>
            <person name="Clarke C."/>
            <person name="Higgins E.E."/>
            <person name="Huebert T."/>
            <person name="Sharpe A.G."/>
            <person name="Parkin I.A."/>
        </authorList>
    </citation>
    <scope>NUCLEOTIDE SEQUENCE [LARGE SCALE GENOMIC DNA]</scope>
    <source>
        <strain evidence="10">cv. DH55</strain>
    </source>
</reference>